<dbReference type="EMBL" id="MK798143">
    <property type="protein sequence ID" value="QDH45675.1"/>
    <property type="molecule type" value="Genomic_DNA"/>
</dbReference>
<accession>A0A513ZY89</accession>
<evidence type="ECO:0000256" key="4">
    <source>
        <dbReference type="ARBA" id="ARBA00023219"/>
    </source>
</evidence>
<dbReference type="GO" id="GO:0005524">
    <property type="term" value="F:ATP binding"/>
    <property type="evidence" value="ECO:0007669"/>
    <property type="project" value="UniProtKB-KW"/>
</dbReference>
<dbReference type="Gene3D" id="3.30.420.240">
    <property type="match status" value="1"/>
</dbReference>
<sequence length="530" mass="60851">MSSESEILEWEELSLAEKMLLKQLSESDFLTFQRIFFQLLQGDKWSVNWHHRVIAKTIEEVISGNFEGRPRNKVINVPPGSGKTEMLSIHAPVWTVIKCRKVRNLNISFSDTLAKRNSRRTREIITSREFQELWPFALGVNQADEWQLLNPNGKTRAEVVSRSAAGQITGSRAGYPTRDFSGVINLDDFDKPTDVFSEVKRRKQQELLSNTIRSRRGNKSKDYATPILAIQQRLHVDDSSAFMLAGKMGMPFELIKIPALVNEDYIDSLPDWIRDDCWKCVKDSEKMRGYWSYWPENEYVGDLLALWDIDDYTFQSQYMQNPISLGGNVFLGDWWKFYGAEGVETAPKPERFEYRFITADTAQKIKEHNDWSVFCLWGKYEGKLYLINMVRGKWEAPELSIQFEAFINEANRTNYQDGYLRTIYVEDKSSGTGLIQDVGKRSPVAITPLQRNKDKATRAKDAQPAVKAGRVLLPEDAPWLPEFLAEHSAFTYDDTHAHDDMVDNTIDAATLELMVGNNSLERLKALVGKD</sequence>
<keyword evidence="4" id="KW-0231">Viral genome packaging</keyword>
<name>A0A513ZY89_9CAUD</name>
<evidence type="ECO:0000256" key="2">
    <source>
        <dbReference type="ARBA" id="ARBA00022741"/>
    </source>
</evidence>
<keyword evidence="7" id="KW-1185">Reference proteome</keyword>
<dbReference type="NCBIfam" id="TIGR01630">
    <property type="entry name" value="psiM2_ORF9"/>
    <property type="match status" value="1"/>
</dbReference>
<evidence type="ECO:0000256" key="1">
    <source>
        <dbReference type="ARBA" id="ARBA00022612"/>
    </source>
</evidence>
<evidence type="ECO:0000256" key="3">
    <source>
        <dbReference type="ARBA" id="ARBA00022840"/>
    </source>
</evidence>
<evidence type="ECO:0000313" key="6">
    <source>
        <dbReference type="EMBL" id="QDH45675.1"/>
    </source>
</evidence>
<keyword evidence="3" id="KW-0067">ATP-binding</keyword>
<feature type="domain" description="Terminase large subunit gp17-like C-terminal" evidence="5">
    <location>
        <begin position="357"/>
        <end position="508"/>
    </location>
</feature>
<dbReference type="InterPro" id="IPR006517">
    <property type="entry name" value="Phage_terminase_lsu-like_C"/>
</dbReference>
<dbReference type="Pfam" id="PF17289">
    <property type="entry name" value="Terminase_6C"/>
    <property type="match status" value="1"/>
</dbReference>
<organism evidence="6 7">
    <name type="scientific">Pantoea phage vB_PagM_AAM37</name>
    <dbReference type="NCBI Taxonomy" id="2588093"/>
    <lineage>
        <taxon>Viruses</taxon>
        <taxon>Duplodnaviria</taxon>
        <taxon>Heunggongvirae</taxon>
        <taxon>Uroviricota</taxon>
        <taxon>Caudoviricetes</taxon>
        <taxon>Dibbivirus</taxon>
        <taxon>Dibbivirus AAM37</taxon>
    </lineage>
</organism>
<keyword evidence="1" id="KW-1188">Viral release from host cell</keyword>
<dbReference type="InterPro" id="IPR035421">
    <property type="entry name" value="Terminase_6C"/>
</dbReference>
<evidence type="ECO:0000259" key="5">
    <source>
        <dbReference type="Pfam" id="PF17289"/>
    </source>
</evidence>
<proteinExistence type="predicted"/>
<keyword evidence="2" id="KW-0547">Nucleotide-binding</keyword>
<protein>
    <submittedName>
        <fullName evidence="6">Terminase large subunit</fullName>
    </submittedName>
</protein>
<reference evidence="6 7" key="1">
    <citation type="submission" date="2019-04" db="EMBL/GenBank/DDBJ databases">
        <title>Complete genome sequence of Pantoea sp. infecting bacteriophage vB_PagM_AAM37.</title>
        <authorList>
            <person name="Truncaite L."/>
            <person name="Simoliuniene M."/>
            <person name="Zajanckauskaite A."/>
            <person name="Meskys R."/>
            <person name="Simoliunas E."/>
        </authorList>
    </citation>
    <scope>NUCLEOTIDE SEQUENCE [LARGE SCALE GENOMIC DNA]</scope>
    <source>
        <strain evidence="6">AAM37</strain>
    </source>
</reference>
<dbReference type="Proteomes" id="UP000317930">
    <property type="component" value="Segment"/>
</dbReference>
<gene>
    <name evidence="6" type="ORF">AAM37_gp04</name>
</gene>
<evidence type="ECO:0000313" key="7">
    <source>
        <dbReference type="Proteomes" id="UP000317930"/>
    </source>
</evidence>